<proteinExistence type="predicted"/>
<gene>
    <name evidence="1" type="ORF">PanWU01x14_246290</name>
</gene>
<dbReference type="Proteomes" id="UP000237105">
    <property type="component" value="Unassembled WGS sequence"/>
</dbReference>
<sequence>MRGWLIGEFKANSGLKVLRVVVFLGEDGLECTDVLLWPVGPSEEFLSILLAEARLISNLLVPSTSASIGHKVQASPKIFRLHKLLIVREDSDTLVPV</sequence>
<evidence type="ECO:0000313" key="2">
    <source>
        <dbReference type="Proteomes" id="UP000237105"/>
    </source>
</evidence>
<keyword evidence="2" id="KW-1185">Reference proteome</keyword>
<evidence type="ECO:0000313" key="1">
    <source>
        <dbReference type="EMBL" id="PON47248.1"/>
    </source>
</evidence>
<comment type="caution">
    <text evidence="1">The sequence shown here is derived from an EMBL/GenBank/DDBJ whole genome shotgun (WGS) entry which is preliminary data.</text>
</comment>
<name>A0A2P5BEN4_PARAD</name>
<organism evidence="1 2">
    <name type="scientific">Parasponia andersonii</name>
    <name type="common">Sponia andersonii</name>
    <dbReference type="NCBI Taxonomy" id="3476"/>
    <lineage>
        <taxon>Eukaryota</taxon>
        <taxon>Viridiplantae</taxon>
        <taxon>Streptophyta</taxon>
        <taxon>Embryophyta</taxon>
        <taxon>Tracheophyta</taxon>
        <taxon>Spermatophyta</taxon>
        <taxon>Magnoliopsida</taxon>
        <taxon>eudicotyledons</taxon>
        <taxon>Gunneridae</taxon>
        <taxon>Pentapetalae</taxon>
        <taxon>rosids</taxon>
        <taxon>fabids</taxon>
        <taxon>Rosales</taxon>
        <taxon>Cannabaceae</taxon>
        <taxon>Parasponia</taxon>
    </lineage>
</organism>
<reference evidence="2" key="1">
    <citation type="submission" date="2016-06" db="EMBL/GenBank/DDBJ databases">
        <title>Parallel loss of symbiosis genes in relatives of nitrogen-fixing non-legume Parasponia.</title>
        <authorList>
            <person name="Van Velzen R."/>
            <person name="Holmer R."/>
            <person name="Bu F."/>
            <person name="Rutten L."/>
            <person name="Van Zeijl A."/>
            <person name="Liu W."/>
            <person name="Santuari L."/>
            <person name="Cao Q."/>
            <person name="Sharma T."/>
            <person name="Shen D."/>
            <person name="Roswanjaya Y."/>
            <person name="Wardhani T."/>
            <person name="Kalhor M.S."/>
            <person name="Jansen J."/>
            <person name="Van den Hoogen J."/>
            <person name="Gungor B."/>
            <person name="Hartog M."/>
            <person name="Hontelez J."/>
            <person name="Verver J."/>
            <person name="Yang W.-C."/>
            <person name="Schijlen E."/>
            <person name="Repin R."/>
            <person name="Schilthuizen M."/>
            <person name="Schranz E."/>
            <person name="Heidstra R."/>
            <person name="Miyata K."/>
            <person name="Fedorova E."/>
            <person name="Kohlen W."/>
            <person name="Bisseling T."/>
            <person name="Smit S."/>
            <person name="Geurts R."/>
        </authorList>
    </citation>
    <scope>NUCLEOTIDE SEQUENCE [LARGE SCALE GENOMIC DNA]</scope>
    <source>
        <strain evidence="2">cv. WU1-14</strain>
    </source>
</reference>
<accession>A0A2P5BEN4</accession>
<dbReference type="AlphaFoldDB" id="A0A2P5BEN4"/>
<protein>
    <submittedName>
        <fullName evidence="1">Uncharacterized protein</fullName>
    </submittedName>
</protein>
<dbReference type="EMBL" id="JXTB01000298">
    <property type="protein sequence ID" value="PON47248.1"/>
    <property type="molecule type" value="Genomic_DNA"/>
</dbReference>